<feature type="binding site" evidence="8">
    <location>
        <position position="600"/>
    </location>
    <ligand>
        <name>ATP</name>
        <dbReference type="ChEBI" id="CHEBI:30616"/>
    </ligand>
</feature>
<comment type="PTM">
    <text evidence="8 9">An intermediate of this reaction is the autophosphorylated ppk in which a phosphate is covalently linked to a histidine residue through a N-P bond.</text>
</comment>
<dbReference type="SUPFAM" id="SSF56024">
    <property type="entry name" value="Phospholipase D/nuclease"/>
    <property type="match status" value="2"/>
</dbReference>
<evidence type="ECO:0000256" key="1">
    <source>
        <dbReference type="ARBA" id="ARBA00022553"/>
    </source>
</evidence>
<dbReference type="CDD" id="cd09168">
    <property type="entry name" value="PLDc_PaPPK1_C2_like"/>
    <property type="match status" value="1"/>
</dbReference>
<dbReference type="InterPro" id="IPR036830">
    <property type="entry name" value="PP_kinase_middle_dom_sf"/>
</dbReference>
<dbReference type="InterPro" id="IPR003414">
    <property type="entry name" value="PP_kinase"/>
</dbReference>
<evidence type="ECO:0000256" key="8">
    <source>
        <dbReference type="HAMAP-Rule" id="MF_00347"/>
    </source>
</evidence>
<dbReference type="EMBL" id="JADKCH010000012">
    <property type="protein sequence ID" value="MBK8573173.1"/>
    <property type="molecule type" value="Genomic_DNA"/>
</dbReference>
<feature type="domain" description="Polyphosphate kinase N-terminal" evidence="11">
    <location>
        <begin position="12"/>
        <end position="116"/>
    </location>
</feature>
<evidence type="ECO:0000259" key="11">
    <source>
        <dbReference type="Pfam" id="PF13089"/>
    </source>
</evidence>
<evidence type="ECO:0000259" key="10">
    <source>
        <dbReference type="Pfam" id="PF02503"/>
    </source>
</evidence>
<dbReference type="PANTHER" id="PTHR30218">
    <property type="entry name" value="POLYPHOSPHATE KINASE"/>
    <property type="match status" value="1"/>
</dbReference>
<dbReference type="SUPFAM" id="SSF140356">
    <property type="entry name" value="PPK N-terminal domain-like"/>
    <property type="match status" value="1"/>
</dbReference>
<dbReference type="NCBIfam" id="TIGR03705">
    <property type="entry name" value="poly_P_kin"/>
    <property type="match status" value="1"/>
</dbReference>
<feature type="domain" description="Polyphosphate kinase C-terminal" evidence="12">
    <location>
        <begin position="512"/>
        <end position="683"/>
    </location>
</feature>
<dbReference type="Proteomes" id="UP000709959">
    <property type="component" value="Unassembled WGS sequence"/>
</dbReference>
<dbReference type="Gene3D" id="3.30.870.10">
    <property type="entry name" value="Endonuclease Chain A"/>
    <property type="match status" value="2"/>
</dbReference>
<keyword evidence="1 8" id="KW-0597">Phosphoprotein</keyword>
<keyword evidence="5 8" id="KW-0418">Kinase</keyword>
<evidence type="ECO:0000256" key="5">
    <source>
        <dbReference type="ARBA" id="ARBA00022777"/>
    </source>
</evidence>
<dbReference type="CDD" id="cd09165">
    <property type="entry name" value="PLDc_PaPPK1_C1_like"/>
    <property type="match status" value="1"/>
</dbReference>
<comment type="similarity">
    <text evidence="8 9">Belongs to the polyphosphate kinase 1 (PPK1) family.</text>
</comment>
<dbReference type="InterPro" id="IPR025198">
    <property type="entry name" value="PPK_N_dom"/>
</dbReference>
<evidence type="ECO:0000256" key="9">
    <source>
        <dbReference type="RuleBase" id="RU003800"/>
    </source>
</evidence>
<comment type="cofactor">
    <cofactor evidence="8">
        <name>Mg(2+)</name>
        <dbReference type="ChEBI" id="CHEBI:18420"/>
    </cofactor>
</comment>
<dbReference type="GO" id="GO:0009358">
    <property type="term" value="C:polyphosphate kinase complex"/>
    <property type="evidence" value="ECO:0007669"/>
    <property type="project" value="InterPro"/>
</dbReference>
<dbReference type="EC" id="2.7.4.1" evidence="8 9"/>
<feature type="binding site" evidence="8">
    <location>
        <position position="413"/>
    </location>
    <ligand>
        <name>Mg(2+)</name>
        <dbReference type="ChEBI" id="CHEBI:18420"/>
    </ligand>
</feature>
<dbReference type="Gene3D" id="1.20.58.310">
    <property type="entry name" value="Polyphosphate kinase N-terminal domain"/>
    <property type="match status" value="1"/>
</dbReference>
<gene>
    <name evidence="14" type="primary">ppk1</name>
    <name evidence="8" type="synonym">ppk</name>
    <name evidence="14" type="ORF">IPN91_11110</name>
</gene>
<evidence type="ECO:0000259" key="12">
    <source>
        <dbReference type="Pfam" id="PF13090"/>
    </source>
</evidence>
<comment type="catalytic activity">
    <reaction evidence="8 9">
        <text>[phosphate](n) + ATP = [phosphate](n+1) + ADP</text>
        <dbReference type="Rhea" id="RHEA:19573"/>
        <dbReference type="Rhea" id="RHEA-COMP:9859"/>
        <dbReference type="Rhea" id="RHEA-COMP:14280"/>
        <dbReference type="ChEBI" id="CHEBI:16838"/>
        <dbReference type="ChEBI" id="CHEBI:30616"/>
        <dbReference type="ChEBI" id="CHEBI:456216"/>
        <dbReference type="EC" id="2.7.4.1"/>
    </reaction>
</comment>
<comment type="function">
    <text evidence="8 9">Catalyzes the reversible transfer of the terminal phosphate of ATP to form a long-chain polyphosphate (polyP).</text>
</comment>
<dbReference type="Pfam" id="PF02503">
    <property type="entry name" value="PP_kinase"/>
    <property type="match status" value="1"/>
</dbReference>
<dbReference type="InterPro" id="IPR024953">
    <property type="entry name" value="PP_kinase_middle"/>
</dbReference>
<reference evidence="14 15" key="1">
    <citation type="submission" date="2020-10" db="EMBL/GenBank/DDBJ databases">
        <title>Connecting structure to function with the recovery of over 1000 high-quality activated sludge metagenome-assembled genomes encoding full-length rRNA genes using long-read sequencing.</title>
        <authorList>
            <person name="Singleton C.M."/>
            <person name="Petriglieri F."/>
            <person name="Kristensen J.M."/>
            <person name="Kirkegaard R.H."/>
            <person name="Michaelsen T.Y."/>
            <person name="Andersen M.H."/>
            <person name="Karst S.M."/>
            <person name="Dueholm M.S."/>
            <person name="Nielsen P.H."/>
            <person name="Albertsen M."/>
        </authorList>
    </citation>
    <scope>NUCLEOTIDE SEQUENCE [LARGE SCALE GENOMIC DNA]</scope>
    <source>
        <strain evidence="14">OdNE_18-Q3-R46-58_MAXAC.008</strain>
    </source>
</reference>
<evidence type="ECO:0000256" key="3">
    <source>
        <dbReference type="ARBA" id="ARBA00022723"/>
    </source>
</evidence>
<name>A0A936F3E3_9BACT</name>
<dbReference type="FunFam" id="3.30.870.10:FF:000001">
    <property type="entry name" value="Polyphosphate kinase"/>
    <property type="match status" value="1"/>
</dbReference>
<feature type="binding site" evidence="8">
    <location>
        <position position="49"/>
    </location>
    <ligand>
        <name>ATP</name>
        <dbReference type="ChEBI" id="CHEBI:30616"/>
    </ligand>
</feature>
<dbReference type="InterPro" id="IPR041108">
    <property type="entry name" value="PP_kinase_C_1"/>
</dbReference>
<keyword evidence="6 8" id="KW-0067">ATP-binding</keyword>
<dbReference type="NCBIfam" id="NF003921">
    <property type="entry name" value="PRK05443.2-2"/>
    <property type="match status" value="1"/>
</dbReference>
<dbReference type="PANTHER" id="PTHR30218:SF0">
    <property type="entry name" value="POLYPHOSPHATE KINASE"/>
    <property type="match status" value="1"/>
</dbReference>
<evidence type="ECO:0000256" key="2">
    <source>
        <dbReference type="ARBA" id="ARBA00022679"/>
    </source>
</evidence>
<dbReference type="InterPro" id="IPR025200">
    <property type="entry name" value="PPK_C_dom2"/>
</dbReference>
<evidence type="ECO:0000259" key="13">
    <source>
        <dbReference type="Pfam" id="PF17941"/>
    </source>
</evidence>
<feature type="binding site" evidence="8">
    <location>
        <position position="383"/>
    </location>
    <ligand>
        <name>Mg(2+)</name>
        <dbReference type="ChEBI" id="CHEBI:18420"/>
    </ligand>
</feature>
<dbReference type="Pfam" id="PF13090">
    <property type="entry name" value="PP_kinase_C"/>
    <property type="match status" value="1"/>
</dbReference>
<evidence type="ECO:0000313" key="15">
    <source>
        <dbReference type="Proteomes" id="UP000709959"/>
    </source>
</evidence>
<dbReference type="NCBIfam" id="NF003917">
    <property type="entry name" value="PRK05443.1-1"/>
    <property type="match status" value="1"/>
</dbReference>
<comment type="caution">
    <text evidence="14">The sequence shown here is derived from an EMBL/GenBank/DDBJ whole genome shotgun (WGS) entry which is preliminary data.</text>
</comment>
<dbReference type="GO" id="GO:0006799">
    <property type="term" value="P:polyphosphate biosynthetic process"/>
    <property type="evidence" value="ECO:0007669"/>
    <property type="project" value="UniProtKB-UniRule"/>
</dbReference>
<dbReference type="Pfam" id="PF17941">
    <property type="entry name" value="PP_kinase_C_1"/>
    <property type="match status" value="1"/>
</dbReference>
<dbReference type="HAMAP" id="MF_00347">
    <property type="entry name" value="Polyphosphate_kinase"/>
    <property type="match status" value="1"/>
</dbReference>
<keyword evidence="7 8" id="KW-0460">Magnesium</keyword>
<feature type="binding site" evidence="8">
    <location>
        <position position="572"/>
    </location>
    <ligand>
        <name>ATP</name>
        <dbReference type="ChEBI" id="CHEBI:30616"/>
    </ligand>
</feature>
<evidence type="ECO:0000256" key="7">
    <source>
        <dbReference type="ARBA" id="ARBA00022842"/>
    </source>
</evidence>
<dbReference type="AlphaFoldDB" id="A0A936F3E3"/>
<keyword evidence="2 8" id="KW-0808">Transferase</keyword>
<sequence length="710" mass="79743">MFHPIPRPEELLNRELSWLDFNARVMEEAEDSTVPLLERVKFLSIVSSNWDEFFMVRVAGIWRQIDAGITQPGPDGLTPRQLLERVSSRIHSYSARQHELFHAILEPQLEAAGIRVLDPVDLNADQDAFVLDYFERSLLPLITPLAVDTGHPFPRLGNRALVLVVELEPDEDLLDGDLPASELSFIHVPTGLASRFLRVPSAPGTHAFVMLEDVVRHHLSRLFLGYTVKSCHAIRVTRDSDLPVEEDPSEDLLKTVEEGLRDRRRGAVVRLQYEHGLSAHVLDLLIEEMELSPEDLYPCSGLTAFSDLMQLYGQLDLPHLKDMPLPPLPVPQLDQAGNIFDAISRNDILLNHPYQSFDDSVVRFVREAAEDPKVLAIKMTLYRVTANSPVAAALERAAERGKQVAAIVELRARFDEAANIAWARRLEKTGIHVVYGLPNHKIHCKACLVVRQEAGGIKRYCHLGTGNYNERTSRLYSDIGLLTARPEFGEDLSNLFNMLTGYTRPPRFHRILLAPQHLKKALKARIQREIGHAQGGRPARMVLKMNALVDPQLIQMLYEASREGVKVDLIVRGTCCLRPGVPGLSENIRALSILDRFLEHARIYHFANDGDPETLLSSADLMPRNLDRRVELAFPLVDPLLAAQVMEMVELQLHDTLKGRVLGPNGEVRHRGLDPQDPPLRSQLRIYEHTLLASGVGALTQKLGPLDPDI</sequence>
<dbReference type="GO" id="GO:0005524">
    <property type="term" value="F:ATP binding"/>
    <property type="evidence" value="ECO:0007669"/>
    <property type="project" value="UniProtKB-KW"/>
</dbReference>
<dbReference type="GO" id="GO:0046872">
    <property type="term" value="F:metal ion binding"/>
    <property type="evidence" value="ECO:0007669"/>
    <property type="project" value="UniProtKB-KW"/>
</dbReference>
<evidence type="ECO:0000256" key="4">
    <source>
        <dbReference type="ARBA" id="ARBA00022741"/>
    </source>
</evidence>
<dbReference type="GO" id="GO:0008976">
    <property type="term" value="F:polyphosphate kinase activity"/>
    <property type="evidence" value="ECO:0007669"/>
    <property type="project" value="UniProtKB-UniRule"/>
</dbReference>
<dbReference type="Pfam" id="PF13089">
    <property type="entry name" value="PP_kinase_N"/>
    <property type="match status" value="1"/>
</dbReference>
<keyword evidence="4 8" id="KW-0547">Nucleotide-binding</keyword>
<dbReference type="NCBIfam" id="NF003918">
    <property type="entry name" value="PRK05443.1-2"/>
    <property type="match status" value="1"/>
</dbReference>
<dbReference type="Gene3D" id="3.30.1840.10">
    <property type="entry name" value="Polyphosphate kinase middle domain"/>
    <property type="match status" value="1"/>
</dbReference>
<feature type="domain" description="Polyphosphate kinase middle" evidence="10">
    <location>
        <begin position="126"/>
        <end position="311"/>
    </location>
</feature>
<dbReference type="PIRSF" id="PIRSF015589">
    <property type="entry name" value="PP_kinase"/>
    <property type="match status" value="1"/>
</dbReference>
<dbReference type="SUPFAM" id="SSF143724">
    <property type="entry name" value="PHP14-like"/>
    <property type="match status" value="1"/>
</dbReference>
<keyword evidence="3 8" id="KW-0479">Metal-binding</keyword>
<accession>A0A936F3E3</accession>
<organism evidence="14 15">
    <name type="scientific">Candidatus Geothrix odensensis</name>
    <dbReference type="NCBI Taxonomy" id="2954440"/>
    <lineage>
        <taxon>Bacteria</taxon>
        <taxon>Pseudomonadati</taxon>
        <taxon>Acidobacteriota</taxon>
        <taxon>Holophagae</taxon>
        <taxon>Holophagales</taxon>
        <taxon>Holophagaceae</taxon>
        <taxon>Geothrix</taxon>
    </lineage>
</organism>
<proteinExistence type="inferred from homology"/>
<feature type="active site" description="Phosphohistidine intermediate" evidence="8">
    <location>
        <position position="443"/>
    </location>
</feature>
<feature type="binding site" evidence="8">
    <location>
        <position position="476"/>
    </location>
    <ligand>
        <name>ATP</name>
        <dbReference type="ChEBI" id="CHEBI:30616"/>
    </ligand>
</feature>
<feature type="domain" description="Polyphosphate kinase C-terminal" evidence="13">
    <location>
        <begin position="338"/>
        <end position="504"/>
    </location>
</feature>
<protein>
    <recommendedName>
        <fullName evidence="8 9">Polyphosphate kinase</fullName>
        <ecNumber evidence="8 9">2.7.4.1</ecNumber>
    </recommendedName>
    <alternativeName>
        <fullName evidence="8">ATP-polyphosphate phosphotransferase</fullName>
    </alternativeName>
    <alternativeName>
        <fullName evidence="8">Polyphosphoric acid kinase</fullName>
    </alternativeName>
</protein>
<evidence type="ECO:0000256" key="6">
    <source>
        <dbReference type="ARBA" id="ARBA00022840"/>
    </source>
</evidence>
<dbReference type="InterPro" id="IPR036832">
    <property type="entry name" value="PPK_N_dom_sf"/>
</dbReference>
<evidence type="ECO:0000313" key="14">
    <source>
        <dbReference type="EMBL" id="MBK8573173.1"/>
    </source>
</evidence>